<dbReference type="SUPFAM" id="SSF48403">
    <property type="entry name" value="Ankyrin repeat"/>
    <property type="match status" value="1"/>
</dbReference>
<evidence type="ECO:0000313" key="3">
    <source>
        <dbReference type="EMBL" id="CAE4562350.1"/>
    </source>
</evidence>
<dbReference type="AlphaFoldDB" id="A0A7S4PUU6"/>
<reference evidence="3" key="1">
    <citation type="submission" date="2021-01" db="EMBL/GenBank/DDBJ databases">
        <authorList>
            <person name="Corre E."/>
            <person name="Pelletier E."/>
            <person name="Niang G."/>
            <person name="Scheremetjew M."/>
            <person name="Finn R."/>
            <person name="Kale V."/>
            <person name="Holt S."/>
            <person name="Cochrane G."/>
            <person name="Meng A."/>
            <person name="Brown T."/>
            <person name="Cohen L."/>
        </authorList>
    </citation>
    <scope>NUCLEOTIDE SEQUENCE</scope>
    <source>
        <strain evidence="3">CCMP3105</strain>
    </source>
</reference>
<gene>
    <name evidence="3" type="ORF">AMON00008_LOCUS1969</name>
</gene>
<feature type="transmembrane region" description="Helical" evidence="2">
    <location>
        <begin position="297"/>
        <end position="316"/>
    </location>
</feature>
<proteinExistence type="predicted"/>
<feature type="transmembrane region" description="Helical" evidence="2">
    <location>
        <begin position="232"/>
        <end position="259"/>
    </location>
</feature>
<keyword evidence="2" id="KW-1133">Transmembrane helix</keyword>
<keyword evidence="2" id="KW-0472">Membrane</keyword>
<feature type="transmembrane region" description="Helical" evidence="2">
    <location>
        <begin position="190"/>
        <end position="212"/>
    </location>
</feature>
<name>A0A7S4PUU6_9DINO</name>
<evidence type="ECO:0000256" key="2">
    <source>
        <dbReference type="SAM" id="Phobius"/>
    </source>
</evidence>
<dbReference type="Gene3D" id="1.25.40.20">
    <property type="entry name" value="Ankyrin repeat-containing domain"/>
    <property type="match status" value="1"/>
</dbReference>
<organism evidence="3">
    <name type="scientific">Alexandrium monilatum</name>
    <dbReference type="NCBI Taxonomy" id="311494"/>
    <lineage>
        <taxon>Eukaryota</taxon>
        <taxon>Sar</taxon>
        <taxon>Alveolata</taxon>
        <taxon>Dinophyceae</taxon>
        <taxon>Gonyaulacales</taxon>
        <taxon>Pyrocystaceae</taxon>
        <taxon>Alexandrium</taxon>
    </lineage>
</organism>
<sequence length="642" mass="69370">MPDTESSLEAPLLSREEESRGFIDIFEAANRVGALRDAFFKDNASLDEIFTDNVPPGQPVPPEGVGDLRRLLDPPLPDAAPQRTPAAAGGGGPGEYNVGDEVYASVGQDFEQMGQPWEIVGWYQAKVEVKEADGKYRIKWDDGQGFPRTCDLVKTSGELAPLDPSGHYAETGASAFVQEHGKPMLTLSVAALWVCFVLGGVLGMGAYAALLLQPPAWLKAWAAGSSLIVPGFVALLTLVLMLLSVATFTVVAPVAYGYLVRVQPCAAKVVRQKLLTTMIDPLCRGPLHALTGKTEDMAIACYAGLLLSFGALTVMLRDVGILAFGSLAASRFLNGINSVASEPAGIHTLRKRGLMRKAETIRQRLHVNMEALELRNQLEDFLSSSPEDGVQTITVELLVVLAAGFCGGCADSMRLRHLVIKRGYTRLRYMIGLCAQTLGRHDLTVDLFERKAVANKCDLTKEPWFAHGQKCPWQLALEENHVGRMHNELVRMGVFAGDGAFTWVPAAGGVWWTVDADDKAGVVALLGSLEEQEARLNNALYYTPDLDIPAEDRAQAVRRLVKAGADVNYGPPALNGWTVLHGTVVGSDALQVAEALLDAGADPGACWNGFTPLDYVRQCELPWASQYEELFERKAAETAKAA</sequence>
<protein>
    <submittedName>
        <fullName evidence="3">Uncharacterized protein</fullName>
    </submittedName>
</protein>
<keyword evidence="2" id="KW-0812">Transmembrane</keyword>
<dbReference type="EMBL" id="HBNR01002799">
    <property type="protein sequence ID" value="CAE4562350.1"/>
    <property type="molecule type" value="Transcribed_RNA"/>
</dbReference>
<accession>A0A7S4PUU6</accession>
<dbReference type="InterPro" id="IPR036770">
    <property type="entry name" value="Ankyrin_rpt-contain_sf"/>
</dbReference>
<evidence type="ECO:0000256" key="1">
    <source>
        <dbReference type="SAM" id="MobiDB-lite"/>
    </source>
</evidence>
<feature type="region of interest" description="Disordered" evidence="1">
    <location>
        <begin position="50"/>
        <end position="95"/>
    </location>
</feature>